<dbReference type="AlphaFoldDB" id="A0A8X6KUY9"/>
<evidence type="ECO:0000256" key="1">
    <source>
        <dbReference type="SAM" id="MobiDB-lite"/>
    </source>
</evidence>
<organism evidence="3 4">
    <name type="scientific">Trichonephila clavata</name>
    <name type="common">Joro spider</name>
    <name type="synonym">Nephila clavata</name>
    <dbReference type="NCBI Taxonomy" id="2740835"/>
    <lineage>
        <taxon>Eukaryota</taxon>
        <taxon>Metazoa</taxon>
        <taxon>Ecdysozoa</taxon>
        <taxon>Arthropoda</taxon>
        <taxon>Chelicerata</taxon>
        <taxon>Arachnida</taxon>
        <taxon>Araneae</taxon>
        <taxon>Araneomorphae</taxon>
        <taxon>Entelegynae</taxon>
        <taxon>Araneoidea</taxon>
        <taxon>Nephilidae</taxon>
        <taxon>Trichonephila</taxon>
    </lineage>
</organism>
<comment type="caution">
    <text evidence="3">The sequence shown here is derived from an EMBL/GenBank/DDBJ whole genome shotgun (WGS) entry which is preliminary data.</text>
</comment>
<feature type="region of interest" description="Disordered" evidence="1">
    <location>
        <begin position="329"/>
        <end position="402"/>
    </location>
</feature>
<dbReference type="SUPFAM" id="SSF140383">
    <property type="entry name" value="BSD domain-like"/>
    <property type="match status" value="1"/>
</dbReference>
<dbReference type="EMBL" id="BMAO01012977">
    <property type="protein sequence ID" value="GFQ85266.1"/>
    <property type="molecule type" value="Genomic_DNA"/>
</dbReference>
<keyword evidence="4" id="KW-1185">Reference proteome</keyword>
<dbReference type="PROSITE" id="PS50858">
    <property type="entry name" value="BSD"/>
    <property type="match status" value="1"/>
</dbReference>
<dbReference type="InterPro" id="IPR005607">
    <property type="entry name" value="BSD_dom"/>
</dbReference>
<dbReference type="SMART" id="SM00751">
    <property type="entry name" value="BSD"/>
    <property type="match status" value="1"/>
</dbReference>
<dbReference type="Proteomes" id="UP000887116">
    <property type="component" value="Unassembled WGS sequence"/>
</dbReference>
<accession>A0A8X6KUY9</accession>
<evidence type="ECO:0000313" key="4">
    <source>
        <dbReference type="Proteomes" id="UP000887116"/>
    </source>
</evidence>
<feature type="compositionally biased region" description="Low complexity" evidence="1">
    <location>
        <begin position="12"/>
        <end position="21"/>
    </location>
</feature>
<protein>
    <submittedName>
        <fullName evidence="3">BSD domain-containing protein 1</fullName>
    </submittedName>
</protein>
<feature type="compositionally biased region" description="Acidic residues" evidence="1">
    <location>
        <begin position="362"/>
        <end position="376"/>
    </location>
</feature>
<proteinExistence type="predicted"/>
<name>A0A8X6KUY9_TRICU</name>
<dbReference type="PANTHER" id="PTHR16019">
    <property type="entry name" value="SYNAPSE-ASSOCIATED PROTEIN"/>
    <property type="match status" value="1"/>
</dbReference>
<dbReference type="InterPro" id="IPR051494">
    <property type="entry name" value="BSD_domain-containing"/>
</dbReference>
<feature type="region of interest" description="Disordered" evidence="1">
    <location>
        <begin position="1"/>
        <end position="21"/>
    </location>
</feature>
<sequence>MDGANRDEENNNESNGNSWWGSWPSWLQSAKEKSSNALEFMKRDLSEFSHVVQTDAVAAVSSTAAMLKEKLTVDNVEAVADKARQSVTSVIGTIADVFAPQKELEDDELMIIQNSEPVVMDWWQSQVYLIRKDPKTFCHEPEGPPEMYENWLESFDPSEHQDEMTEIMITCSEVRDIYDKLVPTSVSHLEFWQRYFYRVHLLRKAEAKRTDLMRRADQISIEDVEFDKDKELSLEYPESSFDGQSLHESISTTAENSIISETNNGCDTNQNQPPCDNELIIGTSQSKETIKEGNINEKTVINNKSDDVPEVTSVNLTDNKMDSNVALNENDITEVSSFPSSSESTDGSRSSPIESLGKDYSTGDEWEKDFDIEINENDLKNLNIASNQDSQKEDEDDWEKWQ</sequence>
<evidence type="ECO:0000313" key="3">
    <source>
        <dbReference type="EMBL" id="GFQ85266.1"/>
    </source>
</evidence>
<dbReference type="InterPro" id="IPR035925">
    <property type="entry name" value="BSD_dom_sf"/>
</dbReference>
<dbReference type="PANTHER" id="PTHR16019:SF5">
    <property type="entry name" value="BSD DOMAIN-CONTAINING PROTEIN 1"/>
    <property type="match status" value="1"/>
</dbReference>
<feature type="compositionally biased region" description="Acidic residues" evidence="1">
    <location>
        <begin position="392"/>
        <end position="402"/>
    </location>
</feature>
<evidence type="ECO:0000259" key="2">
    <source>
        <dbReference type="PROSITE" id="PS50858"/>
    </source>
</evidence>
<feature type="compositionally biased region" description="Low complexity" evidence="1">
    <location>
        <begin position="336"/>
        <end position="351"/>
    </location>
</feature>
<feature type="domain" description="BSD" evidence="2">
    <location>
        <begin position="151"/>
        <end position="203"/>
    </location>
</feature>
<reference evidence="3" key="1">
    <citation type="submission" date="2020-07" db="EMBL/GenBank/DDBJ databases">
        <title>Multicomponent nature underlies the extraordinary mechanical properties of spider dragline silk.</title>
        <authorList>
            <person name="Kono N."/>
            <person name="Nakamura H."/>
            <person name="Mori M."/>
            <person name="Yoshida Y."/>
            <person name="Ohtoshi R."/>
            <person name="Malay A.D."/>
            <person name="Moran D.A.P."/>
            <person name="Tomita M."/>
            <person name="Numata K."/>
            <person name="Arakawa K."/>
        </authorList>
    </citation>
    <scope>NUCLEOTIDE SEQUENCE</scope>
</reference>
<dbReference type="OrthoDB" id="73788at2759"/>
<gene>
    <name evidence="3" type="primary">bsdc1</name>
    <name evidence="3" type="ORF">TNCT_691561</name>
</gene>
<dbReference type="Pfam" id="PF03909">
    <property type="entry name" value="BSD"/>
    <property type="match status" value="1"/>
</dbReference>
<dbReference type="Gene3D" id="1.10.3970.10">
    <property type="entry name" value="BSD domain"/>
    <property type="match status" value="1"/>
</dbReference>
<dbReference type="GO" id="GO:0005737">
    <property type="term" value="C:cytoplasm"/>
    <property type="evidence" value="ECO:0007669"/>
    <property type="project" value="TreeGrafter"/>
</dbReference>